<protein>
    <submittedName>
        <fullName evidence="1">HK97 gp10 family phage protein</fullName>
    </submittedName>
</protein>
<evidence type="ECO:0000313" key="2">
    <source>
        <dbReference type="Proteomes" id="UP000463883"/>
    </source>
</evidence>
<evidence type="ECO:0000313" key="1">
    <source>
        <dbReference type="EMBL" id="QHI72897.1"/>
    </source>
</evidence>
<dbReference type="KEGG" id="amic:Ami3637_11205"/>
<dbReference type="AlphaFoldDB" id="A0A6P1MG74"/>
<reference evidence="1 2" key="1">
    <citation type="submission" date="2020-01" db="EMBL/GenBank/DDBJ databases">
        <title>Genomic analysis of Aminipila sp. CBA3637.</title>
        <authorList>
            <person name="Kim Y.B."/>
            <person name="Roh S.W."/>
        </authorList>
    </citation>
    <scope>NUCLEOTIDE SEQUENCE [LARGE SCALE GENOMIC DNA]</scope>
    <source>
        <strain evidence="1 2">CBA3637</strain>
    </source>
</reference>
<accession>A0A6P1MG74</accession>
<dbReference type="EMBL" id="CP047591">
    <property type="protein sequence ID" value="QHI72897.1"/>
    <property type="molecule type" value="Genomic_DNA"/>
</dbReference>
<keyword evidence="2" id="KW-1185">Reference proteome</keyword>
<gene>
    <name evidence="1" type="ORF">Ami3637_11205</name>
</gene>
<organism evidence="1 2">
    <name type="scientific">Aminipila terrae</name>
    <dbReference type="NCBI Taxonomy" id="2697030"/>
    <lineage>
        <taxon>Bacteria</taxon>
        <taxon>Bacillati</taxon>
        <taxon>Bacillota</taxon>
        <taxon>Clostridia</taxon>
        <taxon>Peptostreptococcales</taxon>
        <taxon>Anaerovoracaceae</taxon>
        <taxon>Aminipila</taxon>
    </lineage>
</organism>
<sequence length="137" mass="15440">MSSNQGRNQAAINKFRSELQSMFGDIREIDVKVLDKSVNVGARNAKENTPVATSFMQKSWRAVPARKSKQGAEKELINTADYSSYVNDGHRIVNKLGETIGFIKGKFILEGAIRLVEKTLKNEFEKEVERVNKKHGK</sequence>
<name>A0A6P1MG74_9FIRM</name>
<dbReference type="Proteomes" id="UP000463883">
    <property type="component" value="Chromosome"/>
</dbReference>
<dbReference type="Pfam" id="PF04883">
    <property type="entry name" value="HK97-gp10_like"/>
    <property type="match status" value="1"/>
</dbReference>
<dbReference type="InterPro" id="IPR010064">
    <property type="entry name" value="HK97-gp10_tail"/>
</dbReference>
<proteinExistence type="predicted"/>
<dbReference type="RefSeq" id="WP_162362664.1">
    <property type="nucleotide sequence ID" value="NZ_CP047591.1"/>
</dbReference>